<dbReference type="GO" id="GO:0005524">
    <property type="term" value="F:ATP binding"/>
    <property type="evidence" value="ECO:0007669"/>
    <property type="project" value="InterPro"/>
</dbReference>
<feature type="non-terminal residue" evidence="3">
    <location>
        <position position="142"/>
    </location>
</feature>
<dbReference type="PANTHER" id="PTHR11451:SF44">
    <property type="entry name" value="THREONINE--TRNA LIGASE, CHLOROPLASTIC_MITOCHONDRIAL 2"/>
    <property type="match status" value="1"/>
</dbReference>
<dbReference type="Proteomes" id="UP000228500">
    <property type="component" value="Unassembled WGS sequence"/>
</dbReference>
<reference evidence="4" key="1">
    <citation type="submission" date="2017-09" db="EMBL/GenBank/DDBJ databases">
        <title>Depth-based differentiation of microbial function through sediment-hosted aquifers and enrichment of novel symbionts in the deep terrestrial subsurface.</title>
        <authorList>
            <person name="Probst A.J."/>
            <person name="Ladd B."/>
            <person name="Jarett J.K."/>
            <person name="Geller-Mcgrath D.E."/>
            <person name="Sieber C.M.K."/>
            <person name="Emerson J.B."/>
            <person name="Anantharaman K."/>
            <person name="Thomas B.C."/>
            <person name="Malmstrom R."/>
            <person name="Stieglmeier M."/>
            <person name="Klingl A."/>
            <person name="Woyke T."/>
            <person name="Ryan C.M."/>
            <person name="Banfield J.F."/>
        </authorList>
    </citation>
    <scope>NUCLEOTIDE SEQUENCE [LARGE SCALE GENOMIC DNA]</scope>
</reference>
<keyword evidence="1" id="KW-0648">Protein biosynthesis</keyword>
<feature type="domain" description="Threonyl/alanyl tRNA synthetase SAD" evidence="2">
    <location>
        <begin position="118"/>
        <end position="141"/>
    </location>
</feature>
<evidence type="ECO:0000259" key="2">
    <source>
        <dbReference type="Pfam" id="PF07973"/>
    </source>
</evidence>
<name>A0A2M7LLR9_9BACT</name>
<dbReference type="InterPro" id="IPR012947">
    <property type="entry name" value="tRNA_SAD"/>
</dbReference>
<protein>
    <submittedName>
        <fullName evidence="3">Threonine--tRNA ligase</fullName>
    </submittedName>
</protein>
<evidence type="ECO:0000313" key="3">
    <source>
        <dbReference type="EMBL" id="PIX69011.1"/>
    </source>
</evidence>
<sequence length="142" mass="16430">MENKNLEPMRHSCEHVLHQAMTDLYPGLKRAMGPATEDGFYFDFDYEGKINETDFPKIEKRMRELINKKLPIVREEIELDEAQKLFADNPYKLEWIEQIRSKGQKASVYWVGKPGENGSDVDLCKGPHVESTDKIGPFKLLS</sequence>
<dbReference type="InterPro" id="IPR018163">
    <property type="entry name" value="Thr/Ala-tRNA-synth_IIc_edit"/>
</dbReference>
<evidence type="ECO:0000313" key="4">
    <source>
        <dbReference type="Proteomes" id="UP000228500"/>
    </source>
</evidence>
<dbReference type="SUPFAM" id="SSF55186">
    <property type="entry name" value="ThrRS/AlaRS common domain"/>
    <property type="match status" value="1"/>
</dbReference>
<organism evidence="3 4">
    <name type="scientific">Candidatus Roizmanbacteria bacterium CG_4_10_14_3_um_filter_39_13</name>
    <dbReference type="NCBI Taxonomy" id="1974831"/>
    <lineage>
        <taxon>Bacteria</taxon>
        <taxon>Candidatus Roizmaniibacteriota</taxon>
    </lineage>
</organism>
<dbReference type="GO" id="GO:0004829">
    <property type="term" value="F:threonine-tRNA ligase activity"/>
    <property type="evidence" value="ECO:0007669"/>
    <property type="project" value="TreeGrafter"/>
</dbReference>
<gene>
    <name evidence="3" type="ORF">COZ40_00195</name>
</gene>
<dbReference type="Pfam" id="PF07973">
    <property type="entry name" value="tRNA_SAD"/>
    <property type="match status" value="1"/>
</dbReference>
<dbReference type="Gene3D" id="3.30.980.10">
    <property type="entry name" value="Threonyl-trna Synthetase, Chain A, domain 2"/>
    <property type="match status" value="1"/>
</dbReference>
<evidence type="ECO:0000256" key="1">
    <source>
        <dbReference type="ARBA" id="ARBA00022917"/>
    </source>
</evidence>
<keyword evidence="3" id="KW-0436">Ligase</keyword>
<dbReference type="EMBL" id="PFJH01000010">
    <property type="protein sequence ID" value="PIX69011.1"/>
    <property type="molecule type" value="Genomic_DNA"/>
</dbReference>
<accession>A0A2M7LLR9</accession>
<proteinExistence type="predicted"/>
<dbReference type="GO" id="GO:0006435">
    <property type="term" value="P:threonyl-tRNA aminoacylation"/>
    <property type="evidence" value="ECO:0007669"/>
    <property type="project" value="TreeGrafter"/>
</dbReference>
<dbReference type="PANTHER" id="PTHR11451">
    <property type="entry name" value="THREONINE-TRNA LIGASE"/>
    <property type="match status" value="1"/>
</dbReference>
<dbReference type="AlphaFoldDB" id="A0A2M7LLR9"/>
<comment type="caution">
    <text evidence="3">The sequence shown here is derived from an EMBL/GenBank/DDBJ whole genome shotgun (WGS) entry which is preliminary data.</text>
</comment>